<organism evidence="8 9">
    <name type="scientific">Sedimentimonas flavescens</name>
    <dbReference type="NCBI Taxonomy" id="2851012"/>
    <lineage>
        <taxon>Bacteria</taxon>
        <taxon>Pseudomonadati</taxon>
        <taxon>Pseudomonadota</taxon>
        <taxon>Alphaproteobacteria</taxon>
        <taxon>Rhodobacterales</taxon>
        <taxon>Rhodobacter group</taxon>
        <taxon>Sedimentimonas</taxon>
    </lineage>
</organism>
<feature type="transmembrane region" description="Helical" evidence="6">
    <location>
        <begin position="223"/>
        <end position="240"/>
    </location>
</feature>
<dbReference type="Gene3D" id="1.20.1510.10">
    <property type="entry name" value="Cation efflux protein transmembrane domain"/>
    <property type="match status" value="1"/>
</dbReference>
<dbReference type="PANTHER" id="PTHR11562">
    <property type="entry name" value="CATION EFFLUX PROTEIN/ ZINC TRANSPORTER"/>
    <property type="match status" value="1"/>
</dbReference>
<sequence length="276" mass="29167">MSHVIRYRVTGMDCPSCAAKIEKAVRSAGVYEVTISTATQILALNLGADDARLPAVEHAIGEAGYHLDRIAAATGDRIGEVAPHTTAAYRRVLWIVIVLNVGYGVIEMVGGFLTGSQALKADALDFLGDGLITFLGVLAIGWSLLWRARSALVQGVFLAVLGMGVTGNTLWRVFSQQPIEAGLMGVLAFIALAVNITAALVLIPHRAGDSNVRAVWLFSRNDAIGNAAVVVAAGMVAVTGSGWPDLIVAFAIAGLFLHSAWVIIRDARRDIADARR</sequence>
<reference evidence="8 9" key="1">
    <citation type="submission" date="2022-10" db="EMBL/GenBank/DDBJ databases">
        <title>Sinirhodobacter sp. nov., isolated from ocean surface sediments.</title>
        <authorList>
            <person name="He W."/>
            <person name="Wang L."/>
            <person name="Zhang D.-F."/>
        </authorList>
    </citation>
    <scope>NUCLEOTIDE SEQUENCE [LARGE SCALE GENOMIC DNA]</scope>
    <source>
        <strain evidence="8 9">WL0115</strain>
    </source>
</reference>
<dbReference type="Proteomes" id="UP001526166">
    <property type="component" value="Unassembled WGS sequence"/>
</dbReference>
<dbReference type="InterPro" id="IPR027469">
    <property type="entry name" value="Cation_efflux_TMD_sf"/>
</dbReference>
<feature type="domain" description="HMA" evidence="7">
    <location>
        <begin position="3"/>
        <end position="68"/>
    </location>
</feature>
<accession>A0ABT3A187</accession>
<feature type="transmembrane region" description="Helical" evidence="6">
    <location>
        <begin position="126"/>
        <end position="145"/>
    </location>
</feature>
<dbReference type="InterPro" id="IPR002524">
    <property type="entry name" value="Cation_efflux"/>
</dbReference>
<dbReference type="NCBIfam" id="TIGR01297">
    <property type="entry name" value="CDF"/>
    <property type="match status" value="1"/>
</dbReference>
<protein>
    <submittedName>
        <fullName evidence="8">Cation diffusion facilitator family transporter</fullName>
    </submittedName>
</protein>
<keyword evidence="3" id="KW-0862">Zinc</keyword>
<dbReference type="Gene3D" id="3.30.70.100">
    <property type="match status" value="1"/>
</dbReference>
<name>A0ABT3A187_9RHOB</name>
<dbReference type="Pfam" id="PF01545">
    <property type="entry name" value="Cation_efflux"/>
    <property type="match status" value="1"/>
</dbReference>
<evidence type="ECO:0000313" key="8">
    <source>
        <dbReference type="EMBL" id="MCV2879766.1"/>
    </source>
</evidence>
<dbReference type="Pfam" id="PF00403">
    <property type="entry name" value="HMA"/>
    <property type="match status" value="1"/>
</dbReference>
<dbReference type="PANTHER" id="PTHR11562:SF17">
    <property type="entry name" value="RE54080P-RELATED"/>
    <property type="match status" value="1"/>
</dbReference>
<evidence type="ECO:0000313" key="9">
    <source>
        <dbReference type="Proteomes" id="UP001526166"/>
    </source>
</evidence>
<dbReference type="InterPro" id="IPR006121">
    <property type="entry name" value="HMA_dom"/>
</dbReference>
<dbReference type="CDD" id="cd00371">
    <property type="entry name" value="HMA"/>
    <property type="match status" value="1"/>
</dbReference>
<proteinExistence type="predicted"/>
<dbReference type="InterPro" id="IPR058533">
    <property type="entry name" value="Cation_efflux_TM"/>
</dbReference>
<dbReference type="SUPFAM" id="SSF55008">
    <property type="entry name" value="HMA, heavy metal-associated domain"/>
    <property type="match status" value="1"/>
</dbReference>
<gene>
    <name evidence="8" type="ORF">OE699_13015</name>
</gene>
<feature type="transmembrane region" description="Helical" evidence="6">
    <location>
        <begin position="246"/>
        <end position="264"/>
    </location>
</feature>
<evidence type="ECO:0000256" key="3">
    <source>
        <dbReference type="ARBA" id="ARBA00022906"/>
    </source>
</evidence>
<keyword evidence="2 6" id="KW-0812">Transmembrane</keyword>
<keyword evidence="3" id="KW-0406">Ion transport</keyword>
<evidence type="ECO:0000256" key="2">
    <source>
        <dbReference type="ARBA" id="ARBA00022692"/>
    </source>
</evidence>
<keyword evidence="3" id="KW-0864">Zinc transport</keyword>
<evidence type="ECO:0000256" key="5">
    <source>
        <dbReference type="ARBA" id="ARBA00023136"/>
    </source>
</evidence>
<feature type="transmembrane region" description="Helical" evidence="6">
    <location>
        <begin position="183"/>
        <end position="203"/>
    </location>
</feature>
<dbReference type="PROSITE" id="PS50846">
    <property type="entry name" value="HMA_2"/>
    <property type="match status" value="1"/>
</dbReference>
<keyword evidence="9" id="KW-1185">Reference proteome</keyword>
<keyword evidence="3" id="KW-0813">Transport</keyword>
<evidence type="ECO:0000256" key="4">
    <source>
        <dbReference type="ARBA" id="ARBA00022989"/>
    </source>
</evidence>
<feature type="transmembrane region" description="Helical" evidence="6">
    <location>
        <begin position="152"/>
        <end position="171"/>
    </location>
</feature>
<dbReference type="RefSeq" id="WP_263848258.1">
    <property type="nucleotide sequence ID" value="NZ_JAOWKW010000011.1"/>
</dbReference>
<feature type="transmembrane region" description="Helical" evidence="6">
    <location>
        <begin position="92"/>
        <end position="114"/>
    </location>
</feature>
<keyword evidence="5 6" id="KW-0472">Membrane</keyword>
<evidence type="ECO:0000259" key="7">
    <source>
        <dbReference type="PROSITE" id="PS50846"/>
    </source>
</evidence>
<keyword evidence="4 6" id="KW-1133">Transmembrane helix</keyword>
<comment type="caution">
    <text evidence="8">The sequence shown here is derived from an EMBL/GenBank/DDBJ whole genome shotgun (WGS) entry which is preliminary data.</text>
</comment>
<evidence type="ECO:0000256" key="1">
    <source>
        <dbReference type="ARBA" id="ARBA00004141"/>
    </source>
</evidence>
<comment type="subcellular location">
    <subcellularLocation>
        <location evidence="1">Membrane</location>
        <topology evidence="1">Multi-pass membrane protein</topology>
    </subcellularLocation>
</comment>
<dbReference type="SUPFAM" id="SSF161111">
    <property type="entry name" value="Cation efflux protein transmembrane domain-like"/>
    <property type="match status" value="1"/>
</dbReference>
<dbReference type="InterPro" id="IPR036163">
    <property type="entry name" value="HMA_dom_sf"/>
</dbReference>
<dbReference type="InterPro" id="IPR050681">
    <property type="entry name" value="CDF/SLC30A"/>
</dbReference>
<evidence type="ECO:0000256" key="6">
    <source>
        <dbReference type="SAM" id="Phobius"/>
    </source>
</evidence>
<dbReference type="EMBL" id="JAOWKW010000011">
    <property type="protein sequence ID" value="MCV2879766.1"/>
    <property type="molecule type" value="Genomic_DNA"/>
</dbReference>